<gene>
    <name evidence="1" type="ORF">CCAP1982_LOCUS20985</name>
</gene>
<evidence type="ECO:0000313" key="2">
    <source>
        <dbReference type="Proteomes" id="UP000606786"/>
    </source>
</evidence>
<dbReference type="Proteomes" id="UP000606786">
    <property type="component" value="Unassembled WGS sequence"/>
</dbReference>
<dbReference type="AlphaFoldDB" id="A0A811VBY0"/>
<proteinExistence type="predicted"/>
<sequence>MGAHYRGTQATFDTLTNTYTQTHTRTQVQTAVALHFAHNNIRIVFDFGNENQIDRHKLSPRTDRGTKHSWTVAICAGYLIRWKTGEERCRAESFALLLPPPPGALWIE</sequence>
<name>A0A811VBY0_CERCA</name>
<protein>
    <submittedName>
        <fullName evidence="1">(Mediterranean fruit fly) hypothetical protein</fullName>
    </submittedName>
</protein>
<keyword evidence="2" id="KW-1185">Reference proteome</keyword>
<evidence type="ECO:0000313" key="1">
    <source>
        <dbReference type="EMBL" id="CAD7012886.1"/>
    </source>
</evidence>
<comment type="caution">
    <text evidence="1">The sequence shown here is derived from an EMBL/GenBank/DDBJ whole genome shotgun (WGS) entry which is preliminary data.</text>
</comment>
<organism evidence="1 2">
    <name type="scientific">Ceratitis capitata</name>
    <name type="common">Mediterranean fruit fly</name>
    <name type="synonym">Tephritis capitata</name>
    <dbReference type="NCBI Taxonomy" id="7213"/>
    <lineage>
        <taxon>Eukaryota</taxon>
        <taxon>Metazoa</taxon>
        <taxon>Ecdysozoa</taxon>
        <taxon>Arthropoda</taxon>
        <taxon>Hexapoda</taxon>
        <taxon>Insecta</taxon>
        <taxon>Pterygota</taxon>
        <taxon>Neoptera</taxon>
        <taxon>Endopterygota</taxon>
        <taxon>Diptera</taxon>
        <taxon>Brachycera</taxon>
        <taxon>Muscomorpha</taxon>
        <taxon>Tephritoidea</taxon>
        <taxon>Tephritidae</taxon>
        <taxon>Ceratitis</taxon>
        <taxon>Ceratitis</taxon>
    </lineage>
</organism>
<reference evidence="1" key="1">
    <citation type="submission" date="2020-11" db="EMBL/GenBank/DDBJ databases">
        <authorList>
            <person name="Whitehead M."/>
        </authorList>
    </citation>
    <scope>NUCLEOTIDE SEQUENCE</scope>
    <source>
        <strain evidence="1">EGII</strain>
    </source>
</reference>
<dbReference type="EMBL" id="CAJHJT010000056">
    <property type="protein sequence ID" value="CAD7012886.1"/>
    <property type="molecule type" value="Genomic_DNA"/>
</dbReference>
<accession>A0A811VBY0</accession>